<feature type="signal peptide" evidence="1">
    <location>
        <begin position="1"/>
        <end position="17"/>
    </location>
</feature>
<gene>
    <name evidence="2" type="ORF">C8D97_101121</name>
</gene>
<evidence type="ECO:0000313" key="3">
    <source>
        <dbReference type="Proteomes" id="UP000245790"/>
    </source>
</evidence>
<name>A0A316G0S4_9GAMM</name>
<reference evidence="2 3" key="1">
    <citation type="submission" date="2018-05" db="EMBL/GenBank/DDBJ databases">
        <title>Genomic Encyclopedia of Type Strains, Phase IV (KMG-IV): sequencing the most valuable type-strain genomes for metagenomic binning, comparative biology and taxonomic classification.</title>
        <authorList>
            <person name="Goeker M."/>
        </authorList>
    </citation>
    <scope>NUCLEOTIDE SEQUENCE [LARGE SCALE GENOMIC DNA]</scope>
    <source>
        <strain evidence="2 3">DSM 25350</strain>
    </source>
</reference>
<keyword evidence="1" id="KW-0732">Signal</keyword>
<dbReference type="EMBL" id="QGGU01000001">
    <property type="protein sequence ID" value="PWK54273.1"/>
    <property type="molecule type" value="Genomic_DNA"/>
</dbReference>
<evidence type="ECO:0000256" key="1">
    <source>
        <dbReference type="SAM" id="SignalP"/>
    </source>
</evidence>
<organism evidence="2 3">
    <name type="scientific">Pleionea mediterranea</name>
    <dbReference type="NCBI Taxonomy" id="523701"/>
    <lineage>
        <taxon>Bacteria</taxon>
        <taxon>Pseudomonadati</taxon>
        <taxon>Pseudomonadota</taxon>
        <taxon>Gammaproteobacteria</taxon>
        <taxon>Oceanospirillales</taxon>
        <taxon>Pleioneaceae</taxon>
        <taxon>Pleionea</taxon>
    </lineage>
</organism>
<dbReference type="RefSeq" id="WP_146196052.1">
    <property type="nucleotide sequence ID" value="NZ_QGGU01000001.1"/>
</dbReference>
<protein>
    <submittedName>
        <fullName evidence="2">Uncharacterized protein</fullName>
    </submittedName>
</protein>
<accession>A0A316G0S4</accession>
<proteinExistence type="predicted"/>
<keyword evidence="3" id="KW-1185">Reference proteome</keyword>
<dbReference type="Proteomes" id="UP000245790">
    <property type="component" value="Unassembled WGS sequence"/>
</dbReference>
<dbReference type="AlphaFoldDB" id="A0A316G0S4"/>
<sequence>MTTFKIFLFFLGLGSFAGGLNTTDTTNPPPVYQSVEAVELNKSNDGTVKVSKCNSWPLCTSD</sequence>
<feature type="chain" id="PRO_5016337528" evidence="1">
    <location>
        <begin position="18"/>
        <end position="62"/>
    </location>
</feature>
<comment type="caution">
    <text evidence="2">The sequence shown here is derived from an EMBL/GenBank/DDBJ whole genome shotgun (WGS) entry which is preliminary data.</text>
</comment>
<evidence type="ECO:0000313" key="2">
    <source>
        <dbReference type="EMBL" id="PWK54273.1"/>
    </source>
</evidence>